<dbReference type="EMBL" id="BLRW01000210">
    <property type="protein sequence ID" value="GFP23824.1"/>
    <property type="molecule type" value="Genomic_DNA"/>
</dbReference>
<proteinExistence type="predicted"/>
<dbReference type="Proteomes" id="UP000585609">
    <property type="component" value="Unassembled WGS sequence"/>
</dbReference>
<evidence type="ECO:0000313" key="2">
    <source>
        <dbReference type="Proteomes" id="UP000585609"/>
    </source>
</evidence>
<accession>A0A6V8NWH0</accession>
<evidence type="ECO:0008006" key="3">
    <source>
        <dbReference type="Google" id="ProtNLM"/>
    </source>
</evidence>
<gene>
    <name evidence="1" type="ORF">HKBW3S09_01289</name>
</gene>
<name>A0A6V8NWH0_9ACTN</name>
<dbReference type="AlphaFoldDB" id="A0A6V8NWH0"/>
<organism evidence="1 2">
    <name type="scientific">Candidatus Hakubella thermalkaliphila</name>
    <dbReference type="NCBI Taxonomy" id="2754717"/>
    <lineage>
        <taxon>Bacteria</taxon>
        <taxon>Bacillati</taxon>
        <taxon>Actinomycetota</taxon>
        <taxon>Actinomycetota incertae sedis</taxon>
        <taxon>Candidatus Hakubellales</taxon>
        <taxon>Candidatus Hakubellaceae</taxon>
        <taxon>Candidatus Hakubella</taxon>
    </lineage>
</organism>
<comment type="caution">
    <text evidence="1">The sequence shown here is derived from an EMBL/GenBank/DDBJ whole genome shotgun (WGS) entry which is preliminary data.</text>
</comment>
<sequence length="183" mass="20551">MYGGSCRAGRQAGGSTNCGVGCMRLPRRSKKVKPHPFLIANRMVRNSYVSCQSALAFYGLIPEYVPVITSVTTARPARWETPFGVLEFRHIKTDLLRGYRLSEVSAGQQAFVATPEKALLDLVYLHPGGDSPEYLRELRLQNVERLNLDELQRQADLVSLKLRRAVKIGSELVRAEVQEYETL</sequence>
<protein>
    <recommendedName>
        <fullName evidence="3">AbiEi antitoxin C-terminal domain-containing protein</fullName>
    </recommendedName>
</protein>
<reference evidence="1 2" key="1">
    <citation type="journal article" date="2020" name="Front. Microbiol.">
        <title>Single-cell genomics of novel Actinobacteria with the Wood-Ljungdahl pathway discovered in a serpentinizing system.</title>
        <authorList>
            <person name="Merino N."/>
            <person name="Kawai M."/>
            <person name="Boyd E.S."/>
            <person name="Colman D.R."/>
            <person name="McGlynn S.E."/>
            <person name="Nealson K.H."/>
            <person name="Kurokawa K."/>
            <person name="Hongoh Y."/>
        </authorList>
    </citation>
    <scope>NUCLEOTIDE SEQUENCE [LARGE SCALE GENOMIC DNA]</scope>
    <source>
        <strain evidence="1 2">S09_30</strain>
    </source>
</reference>
<evidence type="ECO:0000313" key="1">
    <source>
        <dbReference type="EMBL" id="GFP23824.1"/>
    </source>
</evidence>